<accession>A0ABW4Q2E3</accession>
<keyword evidence="5" id="KW-1185">Reference proteome</keyword>
<keyword evidence="2" id="KW-0812">Transmembrane</keyword>
<evidence type="ECO:0008006" key="6">
    <source>
        <dbReference type="Google" id="ProtNLM"/>
    </source>
</evidence>
<dbReference type="EMBL" id="JBHUFL010000011">
    <property type="protein sequence ID" value="MFD1836600.1"/>
    <property type="molecule type" value="Genomic_DNA"/>
</dbReference>
<sequence>MPSLPRPVTALPALLLALFCAATLVLAGAPSARAAGADGEGAITADEPVRLVIATAGLDWRDVTLELTPHLQCLADRSGLGAMNTTSVSVVSTMRQGMETIRSGYRGLAADAPRTAGIPDPAVDQWEQLGVPVTEVDGGGGPDDAGSDDAAGSDEPADPAVSTAATLPDGAADEISEGLGAEDGIVLVDLGGLPDRADPERADALTALDARAGEVIDAAGGCDADSLPRTLTLSVAAIDPADPDASERTEAMASRSAGLQVAMDSALPGRALTSGATKQPGVVMLTDVAPTILASYGASSEGLLNGQPLRGTESADPQQLVKDRSLAALEVDDATIPALGSWLALGVMGLVLLLVPALGRRPRLQALGRALTTIAPLALPVGLMASLVPWWRAEHPALALTGVVWAGSALLALVVLAGPWRRVPRGSVAVSAALVGGIVLLESATGSRLQLGSPLGAQPISGGRFYGLSNHLFGIVLAASLIALLCLFTLLRTARARVLWTLDVGVAVAVVCVTPSMGADFGSMLATVPTFGLLALLVSGIRLRPWHVVSLLAGGAVLVLGVSFLDWLRPPEDRTHLGRFINELLSGELVAVVVRKLAQNVGMTLGYPALTVLLILALACSVAALMPRRARLTRLAALYEEHPYALHTMIAVVAGGWLGYAVNDTGPVLVAAMFGIALVLLPPALPSPGDEPTAHATGTGADDSTNVRLSTEGR</sequence>
<feature type="region of interest" description="Disordered" evidence="1">
    <location>
        <begin position="132"/>
        <end position="167"/>
    </location>
</feature>
<feature type="chain" id="PRO_5046087113" description="Phosphoglyceromutase" evidence="3">
    <location>
        <begin position="28"/>
        <end position="714"/>
    </location>
</feature>
<feature type="transmembrane region" description="Helical" evidence="2">
    <location>
        <begin position="605"/>
        <end position="624"/>
    </location>
</feature>
<feature type="compositionally biased region" description="Acidic residues" evidence="1">
    <location>
        <begin position="145"/>
        <end position="157"/>
    </location>
</feature>
<feature type="transmembrane region" description="Helical" evidence="2">
    <location>
        <begin position="428"/>
        <end position="451"/>
    </location>
</feature>
<feature type="signal peptide" evidence="3">
    <location>
        <begin position="1"/>
        <end position="27"/>
    </location>
</feature>
<keyword evidence="2" id="KW-0472">Membrane</keyword>
<dbReference type="Proteomes" id="UP001597280">
    <property type="component" value="Unassembled WGS sequence"/>
</dbReference>
<gene>
    <name evidence="4" type="ORF">ACFSDA_16185</name>
</gene>
<evidence type="ECO:0000313" key="4">
    <source>
        <dbReference type="EMBL" id="MFD1836600.1"/>
    </source>
</evidence>
<dbReference type="RefSeq" id="WP_343906568.1">
    <property type="nucleotide sequence ID" value="NZ_BAAAIS010000006.1"/>
</dbReference>
<keyword evidence="3" id="KW-0732">Signal</keyword>
<proteinExistence type="predicted"/>
<comment type="caution">
    <text evidence="4">The sequence shown here is derived from an EMBL/GenBank/DDBJ whole genome shotgun (WGS) entry which is preliminary data.</text>
</comment>
<feature type="transmembrane region" description="Helical" evidence="2">
    <location>
        <begin position="498"/>
        <end position="517"/>
    </location>
</feature>
<protein>
    <recommendedName>
        <fullName evidence="6">Phosphoglyceromutase</fullName>
    </recommendedName>
</protein>
<evidence type="ECO:0000256" key="2">
    <source>
        <dbReference type="SAM" id="Phobius"/>
    </source>
</evidence>
<evidence type="ECO:0000313" key="5">
    <source>
        <dbReference type="Proteomes" id="UP001597280"/>
    </source>
</evidence>
<evidence type="ECO:0000256" key="3">
    <source>
        <dbReference type="SAM" id="SignalP"/>
    </source>
</evidence>
<feature type="compositionally biased region" description="Polar residues" evidence="1">
    <location>
        <begin position="702"/>
        <end position="714"/>
    </location>
</feature>
<feature type="transmembrane region" description="Helical" evidence="2">
    <location>
        <begin position="339"/>
        <end position="358"/>
    </location>
</feature>
<keyword evidence="2" id="KW-1133">Transmembrane helix</keyword>
<feature type="transmembrane region" description="Helical" evidence="2">
    <location>
        <begin position="523"/>
        <end position="541"/>
    </location>
</feature>
<feature type="transmembrane region" description="Helical" evidence="2">
    <location>
        <begin position="397"/>
        <end position="416"/>
    </location>
</feature>
<reference evidence="5" key="1">
    <citation type="journal article" date="2019" name="Int. J. Syst. Evol. Microbiol.">
        <title>The Global Catalogue of Microorganisms (GCM) 10K type strain sequencing project: providing services to taxonomists for standard genome sequencing and annotation.</title>
        <authorList>
            <consortium name="The Broad Institute Genomics Platform"/>
            <consortium name="The Broad Institute Genome Sequencing Center for Infectious Disease"/>
            <person name="Wu L."/>
            <person name="Ma J."/>
        </authorList>
    </citation>
    <scope>NUCLEOTIDE SEQUENCE [LARGE SCALE GENOMIC DNA]</scope>
    <source>
        <strain evidence="5">JCM 11650</strain>
    </source>
</reference>
<name>A0ABW4Q2E3_9MICO</name>
<feature type="region of interest" description="Disordered" evidence="1">
    <location>
        <begin position="689"/>
        <end position="714"/>
    </location>
</feature>
<evidence type="ECO:0000256" key="1">
    <source>
        <dbReference type="SAM" id="MobiDB-lite"/>
    </source>
</evidence>
<feature type="transmembrane region" description="Helical" evidence="2">
    <location>
        <begin position="471"/>
        <end position="491"/>
    </location>
</feature>
<feature type="transmembrane region" description="Helical" evidence="2">
    <location>
        <begin position="548"/>
        <end position="568"/>
    </location>
</feature>
<organism evidence="4 5">
    <name type="scientific">Brachybacterium rhamnosum</name>
    <dbReference type="NCBI Taxonomy" id="173361"/>
    <lineage>
        <taxon>Bacteria</taxon>
        <taxon>Bacillati</taxon>
        <taxon>Actinomycetota</taxon>
        <taxon>Actinomycetes</taxon>
        <taxon>Micrococcales</taxon>
        <taxon>Dermabacteraceae</taxon>
        <taxon>Brachybacterium</taxon>
    </lineage>
</organism>
<feature type="transmembrane region" description="Helical" evidence="2">
    <location>
        <begin position="370"/>
        <end position="391"/>
    </location>
</feature>